<accession>A0A1H7N883</accession>
<dbReference type="Gene3D" id="3.40.470.10">
    <property type="entry name" value="Uracil-DNA glycosylase-like domain"/>
    <property type="match status" value="1"/>
</dbReference>
<dbReference type="NCBIfam" id="TIGR00628">
    <property type="entry name" value="ung"/>
    <property type="match status" value="1"/>
</dbReference>
<dbReference type="EMBL" id="FOAN01000003">
    <property type="protein sequence ID" value="SEL19178.1"/>
    <property type="molecule type" value="Genomic_DNA"/>
</dbReference>
<dbReference type="PANTHER" id="PTHR11264">
    <property type="entry name" value="URACIL-DNA GLYCOSYLASE"/>
    <property type="match status" value="1"/>
</dbReference>
<evidence type="ECO:0000256" key="11">
    <source>
        <dbReference type="RuleBase" id="RU003780"/>
    </source>
</evidence>
<dbReference type="AlphaFoldDB" id="A0A1H7N883"/>
<evidence type="ECO:0000256" key="8">
    <source>
        <dbReference type="ARBA" id="ARBA00023204"/>
    </source>
</evidence>
<dbReference type="InterPro" id="IPR018085">
    <property type="entry name" value="Ura-DNA_Glyclase_AS"/>
</dbReference>
<evidence type="ECO:0000256" key="4">
    <source>
        <dbReference type="ARBA" id="ARBA00012030"/>
    </source>
</evidence>
<dbReference type="SMART" id="SM00987">
    <property type="entry name" value="UreE_C"/>
    <property type="match status" value="1"/>
</dbReference>
<dbReference type="NCBIfam" id="NF003589">
    <property type="entry name" value="PRK05254.1-2"/>
    <property type="match status" value="1"/>
</dbReference>
<protein>
    <recommendedName>
        <fullName evidence="5 9">Uracil-DNA glycosylase</fullName>
        <shortName evidence="9">UDG</shortName>
        <ecNumber evidence="4 9">3.2.2.27</ecNumber>
    </recommendedName>
</protein>
<evidence type="ECO:0000313" key="14">
    <source>
        <dbReference type="Proteomes" id="UP000199664"/>
    </source>
</evidence>
<feature type="active site" description="Proton acceptor" evidence="9 10">
    <location>
        <position position="84"/>
    </location>
</feature>
<keyword evidence="8 9" id="KW-0234">DNA repair</keyword>
<dbReference type="HAMAP" id="MF_00148">
    <property type="entry name" value="UDG"/>
    <property type="match status" value="1"/>
</dbReference>
<evidence type="ECO:0000256" key="9">
    <source>
        <dbReference type="HAMAP-Rule" id="MF_00148"/>
    </source>
</evidence>
<dbReference type="NCBIfam" id="NF003592">
    <property type="entry name" value="PRK05254.1-5"/>
    <property type="match status" value="1"/>
</dbReference>
<dbReference type="Pfam" id="PF03167">
    <property type="entry name" value="UDG"/>
    <property type="match status" value="1"/>
</dbReference>
<evidence type="ECO:0000256" key="7">
    <source>
        <dbReference type="ARBA" id="ARBA00022801"/>
    </source>
</evidence>
<feature type="domain" description="Uracil-DNA glycosylase-like" evidence="12">
    <location>
        <begin position="69"/>
        <end position="231"/>
    </location>
</feature>
<dbReference type="InterPro" id="IPR005122">
    <property type="entry name" value="Uracil-DNA_glycosylase-like"/>
</dbReference>
<evidence type="ECO:0000313" key="13">
    <source>
        <dbReference type="EMBL" id="SEL19178.1"/>
    </source>
</evidence>
<dbReference type="PANTHER" id="PTHR11264:SF0">
    <property type="entry name" value="URACIL-DNA GLYCOSYLASE"/>
    <property type="match status" value="1"/>
</dbReference>
<keyword evidence="7 9" id="KW-0378">Hydrolase</keyword>
<dbReference type="NCBIfam" id="NF003588">
    <property type="entry name" value="PRK05254.1-1"/>
    <property type="match status" value="1"/>
</dbReference>
<dbReference type="SUPFAM" id="SSF52141">
    <property type="entry name" value="Uracil-DNA glycosylase-like"/>
    <property type="match status" value="1"/>
</dbReference>
<keyword evidence="9" id="KW-0963">Cytoplasm</keyword>
<evidence type="ECO:0000256" key="10">
    <source>
        <dbReference type="PROSITE-ProRule" id="PRU10072"/>
    </source>
</evidence>
<dbReference type="EC" id="3.2.2.27" evidence="4 9"/>
<dbReference type="InterPro" id="IPR002043">
    <property type="entry name" value="UDG_fam1"/>
</dbReference>
<comment type="function">
    <text evidence="2 9 11">Excises uracil residues from the DNA which can arise as a result of misincorporation of dUMP residues by DNA polymerase or due to deamination of cytosine.</text>
</comment>
<dbReference type="RefSeq" id="WP_244543787.1">
    <property type="nucleotide sequence ID" value="NZ_FOAN01000003.1"/>
</dbReference>
<gene>
    <name evidence="9" type="primary">ung</name>
    <name evidence="13" type="ORF">SAMN04515666_10333</name>
</gene>
<evidence type="ECO:0000256" key="6">
    <source>
        <dbReference type="ARBA" id="ARBA00022763"/>
    </source>
</evidence>
<dbReference type="SMART" id="SM00986">
    <property type="entry name" value="UDG"/>
    <property type="match status" value="1"/>
</dbReference>
<evidence type="ECO:0000256" key="5">
    <source>
        <dbReference type="ARBA" id="ARBA00018429"/>
    </source>
</evidence>
<dbReference type="GO" id="GO:0004844">
    <property type="term" value="F:uracil DNA N-glycosylase activity"/>
    <property type="evidence" value="ECO:0007669"/>
    <property type="project" value="UniProtKB-UniRule"/>
</dbReference>
<comment type="catalytic activity">
    <reaction evidence="1 9 11">
        <text>Hydrolyzes single-stranded DNA or mismatched double-stranded DNA and polynucleotides, releasing free uracil.</text>
        <dbReference type="EC" id="3.2.2.27"/>
    </reaction>
</comment>
<proteinExistence type="inferred from homology"/>
<evidence type="ECO:0000256" key="1">
    <source>
        <dbReference type="ARBA" id="ARBA00001400"/>
    </source>
</evidence>
<evidence type="ECO:0000259" key="12">
    <source>
        <dbReference type="SMART" id="SM00986"/>
    </source>
</evidence>
<keyword evidence="6 9" id="KW-0227">DNA damage</keyword>
<sequence>MNDPITMTSTMTYRAALDAFLASPASASWRDLSVFRDGTVARACAAVDAERAIGQVVAPMPERFLAALTLTPLDDVRVVILGQDPYPTRGHANGLAFSYVGPPPLPRSLVNIYKERAEDISFAAPADGDLSGWAKQGVLLLNTALTVREGATQAGSHLKLGWRAVTDAILAAVSQRRPHVVFMLWGLPAQAKRGLIDESRHLVIASAHPSPLSARRGFFGSKPFSQANDWLKAKGEQPVAW</sequence>
<dbReference type="GO" id="GO:0005737">
    <property type="term" value="C:cytoplasm"/>
    <property type="evidence" value="ECO:0007669"/>
    <property type="project" value="UniProtKB-SubCell"/>
</dbReference>
<dbReference type="STRING" id="1036779.SAMN04515666_10333"/>
<keyword evidence="14" id="KW-1185">Reference proteome</keyword>
<dbReference type="Proteomes" id="UP000199664">
    <property type="component" value="Unassembled WGS sequence"/>
</dbReference>
<comment type="subcellular location">
    <subcellularLocation>
        <location evidence="9">Cytoplasm</location>
    </subcellularLocation>
</comment>
<comment type="similarity">
    <text evidence="3 9 11">Belongs to the uracil-DNA glycosylase (UDG) superfamily. UNG family.</text>
</comment>
<name>A0A1H7N883_9HYPH</name>
<evidence type="ECO:0000256" key="2">
    <source>
        <dbReference type="ARBA" id="ARBA00002631"/>
    </source>
</evidence>
<dbReference type="CDD" id="cd10027">
    <property type="entry name" value="UDG-F1-like"/>
    <property type="match status" value="1"/>
</dbReference>
<evidence type="ECO:0000256" key="3">
    <source>
        <dbReference type="ARBA" id="ARBA00008184"/>
    </source>
</evidence>
<dbReference type="PROSITE" id="PS00130">
    <property type="entry name" value="U_DNA_GLYCOSYLASE"/>
    <property type="match status" value="1"/>
</dbReference>
<dbReference type="GO" id="GO:0097510">
    <property type="term" value="P:base-excision repair, AP site formation via deaminated base removal"/>
    <property type="evidence" value="ECO:0007669"/>
    <property type="project" value="TreeGrafter"/>
</dbReference>
<reference evidence="14" key="1">
    <citation type="submission" date="2016-10" db="EMBL/GenBank/DDBJ databases">
        <authorList>
            <person name="Varghese N."/>
            <person name="Submissions S."/>
        </authorList>
    </citation>
    <scope>NUCLEOTIDE SEQUENCE [LARGE SCALE GENOMIC DNA]</scope>
    <source>
        <strain evidence="14">LMG 26383,CCUG 61248,R- 45681</strain>
    </source>
</reference>
<organism evidence="13 14">
    <name type="scientific">Bosea lupini</name>
    <dbReference type="NCBI Taxonomy" id="1036779"/>
    <lineage>
        <taxon>Bacteria</taxon>
        <taxon>Pseudomonadati</taxon>
        <taxon>Pseudomonadota</taxon>
        <taxon>Alphaproteobacteria</taxon>
        <taxon>Hyphomicrobiales</taxon>
        <taxon>Boseaceae</taxon>
        <taxon>Bosea</taxon>
    </lineage>
</organism>
<dbReference type="InterPro" id="IPR036895">
    <property type="entry name" value="Uracil-DNA_glycosylase-like_sf"/>
</dbReference>